<dbReference type="NCBIfam" id="NF011652">
    <property type="entry name" value="PRK15070.1"/>
    <property type="match status" value="1"/>
</dbReference>
<comment type="similarity">
    <text evidence="2">Belongs to the PduL family.</text>
</comment>
<evidence type="ECO:0000256" key="11">
    <source>
        <dbReference type="ARBA" id="ARBA00033077"/>
    </source>
</evidence>
<dbReference type="GO" id="GO:0016747">
    <property type="term" value="F:acyltransferase activity, transferring groups other than amino-acyl groups"/>
    <property type="evidence" value="ECO:0007669"/>
    <property type="project" value="InterPro"/>
</dbReference>
<keyword evidence="14" id="KW-1185">Reference proteome</keyword>
<dbReference type="EMBL" id="MSZX01000002">
    <property type="protein sequence ID" value="OPA80273.1"/>
    <property type="molecule type" value="Genomic_DNA"/>
</dbReference>
<keyword evidence="5" id="KW-0808">Transferase</keyword>
<dbReference type="Proteomes" id="UP000190188">
    <property type="component" value="Unassembled WGS sequence"/>
</dbReference>
<keyword evidence="8" id="KW-0012">Acyltransferase</keyword>
<evidence type="ECO:0000256" key="8">
    <source>
        <dbReference type="ARBA" id="ARBA00023315"/>
    </source>
</evidence>
<evidence type="ECO:0000256" key="5">
    <source>
        <dbReference type="ARBA" id="ARBA00022679"/>
    </source>
</evidence>
<gene>
    <name evidence="13" type="ORF">BVG16_05935</name>
</gene>
<evidence type="ECO:0000256" key="2">
    <source>
        <dbReference type="ARBA" id="ARBA00007342"/>
    </source>
</evidence>
<name>A0A1T2XKR8_9BACL</name>
<dbReference type="InterPro" id="IPR008300">
    <property type="entry name" value="PTAC"/>
</dbReference>
<evidence type="ECO:0000256" key="7">
    <source>
        <dbReference type="ARBA" id="ARBA00022833"/>
    </source>
</evidence>
<organism evidence="13 14">
    <name type="scientific">Paenibacillus selenitireducens</name>
    <dbReference type="NCBI Taxonomy" id="1324314"/>
    <lineage>
        <taxon>Bacteria</taxon>
        <taxon>Bacillati</taxon>
        <taxon>Bacillota</taxon>
        <taxon>Bacilli</taxon>
        <taxon>Bacillales</taxon>
        <taxon>Paenibacillaceae</taxon>
        <taxon>Paenibacillus</taxon>
    </lineage>
</organism>
<dbReference type="PANTHER" id="PTHR39453:SF1">
    <property type="entry name" value="PHOSPHATE PROPANOYLTRANSFERASE"/>
    <property type="match status" value="1"/>
</dbReference>
<dbReference type="AlphaFoldDB" id="A0A1T2XKR8"/>
<evidence type="ECO:0000256" key="12">
    <source>
        <dbReference type="ARBA" id="ARBA00047589"/>
    </source>
</evidence>
<dbReference type="RefSeq" id="WP_078497621.1">
    <property type="nucleotide sequence ID" value="NZ_MSZX01000002.1"/>
</dbReference>
<evidence type="ECO:0000256" key="9">
    <source>
        <dbReference type="ARBA" id="ARBA00030044"/>
    </source>
</evidence>
<dbReference type="Pfam" id="PF06130">
    <property type="entry name" value="PTAC"/>
    <property type="match status" value="1"/>
</dbReference>
<proteinExistence type="inferred from homology"/>
<dbReference type="STRING" id="1324314.BVG16_05935"/>
<dbReference type="PANTHER" id="PTHR39453">
    <property type="entry name" value="PHOSPHATE PROPANOYLTRANSFERASE"/>
    <property type="match status" value="1"/>
</dbReference>
<comment type="caution">
    <text evidence="13">The sequence shown here is derived from an EMBL/GenBank/DDBJ whole genome shotgun (WGS) entry which is preliminary data.</text>
</comment>
<protein>
    <recommendedName>
        <fullName evidence="4">Phosphate propanoyltransferase</fullName>
        <ecNumber evidence="3">2.3.1.222</ecNumber>
    </recommendedName>
    <alternativeName>
        <fullName evidence="10">Phosphate acyltransferase PduL</fullName>
    </alternativeName>
    <alternativeName>
        <fullName evidence="9">Phosphotransacylase PduL</fullName>
    </alternativeName>
    <alternativeName>
        <fullName evidence="11">Propanediol utilization protein PduL</fullName>
    </alternativeName>
</protein>
<evidence type="ECO:0000313" key="14">
    <source>
        <dbReference type="Proteomes" id="UP000190188"/>
    </source>
</evidence>
<keyword evidence="6" id="KW-0479">Metal-binding</keyword>
<dbReference type="GO" id="GO:0046872">
    <property type="term" value="F:metal ion binding"/>
    <property type="evidence" value="ECO:0007669"/>
    <property type="project" value="UniProtKB-KW"/>
</dbReference>
<keyword evidence="7" id="KW-0862">Zinc</keyword>
<sequence length="257" mass="27936">MGIVTETRLRAMLAKGIPNPFILQAEEKLTPAAADFLKSRGIRIETSVKSSGRTLNAPSVYPLIPVGVSNRHVHLSRAHVECLFGPGYTLTPDRALSQPGQYAAIETVTLQGPRGEIQRVRVLGPSRAETQVEISRTDGYLLGIHAPVRLSGNVAGTPGAVLVGPQGTLELSHGVIVAECHVHMSILDAAHFQVQNGDTIVVETPSDRSRRILFPQVIVRVHERYSLDFHIDLDEANAAGLRTGDFVERIAFQDQFS</sequence>
<comment type="catalytic activity">
    <reaction evidence="12">
        <text>propanoyl-CoA + phosphate = propanoyl phosphate + CoA</text>
        <dbReference type="Rhea" id="RHEA:28046"/>
        <dbReference type="ChEBI" id="CHEBI:43474"/>
        <dbReference type="ChEBI" id="CHEBI:57287"/>
        <dbReference type="ChEBI" id="CHEBI:57392"/>
        <dbReference type="ChEBI" id="CHEBI:58933"/>
        <dbReference type="EC" id="2.3.1.222"/>
    </reaction>
</comment>
<reference evidence="13 14" key="1">
    <citation type="submission" date="2017-01" db="EMBL/GenBank/DDBJ databases">
        <title>Genome analysis of Paenibacillus selenitrireducens ES3-24.</title>
        <authorList>
            <person name="Xu D."/>
            <person name="Yao R."/>
            <person name="Zheng S."/>
        </authorList>
    </citation>
    <scope>NUCLEOTIDE SEQUENCE [LARGE SCALE GENOMIC DNA]</scope>
    <source>
        <strain evidence="13 14">ES3-24</strain>
    </source>
</reference>
<evidence type="ECO:0000256" key="10">
    <source>
        <dbReference type="ARBA" id="ARBA00030939"/>
    </source>
</evidence>
<comment type="cofactor">
    <cofactor evidence="1">
        <name>Zn(2+)</name>
        <dbReference type="ChEBI" id="CHEBI:29105"/>
    </cofactor>
</comment>
<evidence type="ECO:0000313" key="13">
    <source>
        <dbReference type="EMBL" id="OPA80273.1"/>
    </source>
</evidence>
<evidence type="ECO:0000256" key="4">
    <source>
        <dbReference type="ARBA" id="ARBA00020837"/>
    </source>
</evidence>
<accession>A0A1T2XKR8</accession>
<dbReference type="EC" id="2.3.1.222" evidence="3"/>
<evidence type="ECO:0000256" key="1">
    <source>
        <dbReference type="ARBA" id="ARBA00001947"/>
    </source>
</evidence>
<dbReference type="OrthoDB" id="9784365at2"/>
<evidence type="ECO:0000256" key="3">
    <source>
        <dbReference type="ARBA" id="ARBA00012206"/>
    </source>
</evidence>
<evidence type="ECO:0000256" key="6">
    <source>
        <dbReference type="ARBA" id="ARBA00022723"/>
    </source>
</evidence>